<keyword evidence="10 15" id="KW-0472">Membrane</keyword>
<dbReference type="RefSeq" id="WP_183987123.1">
    <property type="nucleotide sequence ID" value="NZ_JACIEV010000013.1"/>
</dbReference>
<feature type="transmembrane region" description="Helical" evidence="15">
    <location>
        <begin position="507"/>
        <end position="524"/>
    </location>
</feature>
<sequence length="779" mass="83956">MRWLFALLMLLLANPSYAAGEIGQKSGIVLVSIGGRPTIFAGPRTLAIDPQTRRWRSLARPAQIDGTVIAAVAQQERTALVQPAASTSTRIVIATLTDGRLVGRPLPSLPLLPDSTRVAWDGGALLAGGLDERRRSRLLRIDPSAQLTWDDVPVWPGGAALAALDVQNRARFVILSDGRQMRWRSNEGWVAVQAPPHPLVSNVVANAGQAHVLYALDEAGAATLYSYNTITDAWARRRPLPVASPSALAATTGGMLVVSLDRGVLRSWTVSVSPPRPGLAAIDLAIIAIYMLAMLAMGFNFYSRTRADNADEFFLGNRRIPFWAAGLSMFAGTIGSVNYLAYPAKSFETDWQYLMSKATYVGALIVVAIWLAPFFRRLNMVSVNTYLEDRFHLGIRLLASGLWIMLQLGARMGIILYLPALAINSMTGIDIIGCIVVVGVFTIVYTALGGMRAVVWTDVVQVFVLIGGALFAIGYIFYDVGFANVVDTTAAFHKTRAINLSFDVTQPTIWTFLVLAVLEGILCFPRDQIVMQRVLATSTPKEASWSILTFAAILMPSAILFYGIGTALFAFYRAHPGFLDPQLPIDAVFPTFIGTQLPHGVVGMVVAGVLAAAMGVLSGIINSVATLLSVDFYARLRRAPTQRQIVRFSEVASIVVGLIGMGIAILLSRLNVHSLLDLTIELGGVFGGSFAGAFPLGMFSTRTNWQGAAIGIVVSAIVTGAIWAMQAVHPYLYLAIAIFVTLVVGYLASLIFPPPQRSLDGLTVFTRARRSPPAERSPA</sequence>
<feature type="transmembrane region" description="Helical" evidence="15">
    <location>
        <begin position="354"/>
        <end position="375"/>
    </location>
</feature>
<evidence type="ECO:0000256" key="2">
    <source>
        <dbReference type="ARBA" id="ARBA00006434"/>
    </source>
</evidence>
<dbReference type="SUPFAM" id="SSF63829">
    <property type="entry name" value="Calcium-dependent phosphotriesterase"/>
    <property type="match status" value="1"/>
</dbReference>
<evidence type="ECO:0000313" key="17">
    <source>
        <dbReference type="EMBL" id="MBB4155534.1"/>
    </source>
</evidence>
<evidence type="ECO:0000256" key="3">
    <source>
        <dbReference type="ARBA" id="ARBA00022448"/>
    </source>
</evidence>
<feature type="transmembrane region" description="Helical" evidence="15">
    <location>
        <begin position="395"/>
        <end position="420"/>
    </location>
</feature>
<keyword evidence="6" id="KW-0769">Symport</keyword>
<dbReference type="GO" id="GO:0098660">
    <property type="term" value="P:inorganic ion transmembrane transport"/>
    <property type="evidence" value="ECO:0007669"/>
    <property type="project" value="UniProtKB-ARBA"/>
</dbReference>
<dbReference type="InterPro" id="IPR001734">
    <property type="entry name" value="Na/solute_symporter"/>
</dbReference>
<dbReference type="Pfam" id="PF00474">
    <property type="entry name" value="SSF"/>
    <property type="match status" value="1"/>
</dbReference>
<feature type="transmembrane region" description="Helical" evidence="15">
    <location>
        <begin position="682"/>
        <end position="700"/>
    </location>
</feature>
<evidence type="ECO:0000256" key="15">
    <source>
        <dbReference type="SAM" id="Phobius"/>
    </source>
</evidence>
<reference evidence="17 18" key="1">
    <citation type="submission" date="2020-08" db="EMBL/GenBank/DDBJ databases">
        <title>Genomic Encyclopedia of Type Strains, Phase IV (KMG-IV): sequencing the most valuable type-strain genomes for metagenomic binning, comparative biology and taxonomic classification.</title>
        <authorList>
            <person name="Goeker M."/>
        </authorList>
    </citation>
    <scope>NUCLEOTIDE SEQUENCE [LARGE SCALE GENOMIC DNA]</scope>
    <source>
        <strain evidence="17 18">YC6723</strain>
    </source>
</reference>
<feature type="transmembrane region" description="Helical" evidence="15">
    <location>
        <begin position="707"/>
        <end position="725"/>
    </location>
</feature>
<dbReference type="Gene3D" id="1.20.1730.10">
    <property type="entry name" value="Sodium/glucose cotransporter"/>
    <property type="match status" value="1"/>
</dbReference>
<keyword evidence="3" id="KW-0813">Transport</keyword>
<evidence type="ECO:0000256" key="13">
    <source>
        <dbReference type="ARBA" id="ARBA00036099"/>
    </source>
</evidence>
<accession>A0A840FIM2</accession>
<feature type="transmembrane region" description="Helical" evidence="15">
    <location>
        <begin position="322"/>
        <end position="342"/>
    </location>
</feature>
<dbReference type="PROSITE" id="PS00456">
    <property type="entry name" value="NA_SOLUT_SYMP_1"/>
    <property type="match status" value="1"/>
</dbReference>
<evidence type="ECO:0000256" key="1">
    <source>
        <dbReference type="ARBA" id="ARBA00004651"/>
    </source>
</evidence>
<evidence type="ECO:0000256" key="4">
    <source>
        <dbReference type="ARBA" id="ARBA00022475"/>
    </source>
</evidence>
<feature type="transmembrane region" description="Helical" evidence="15">
    <location>
        <begin position="279"/>
        <end position="302"/>
    </location>
</feature>
<feature type="transmembrane region" description="Helical" evidence="15">
    <location>
        <begin position="455"/>
        <end position="478"/>
    </location>
</feature>
<dbReference type="GO" id="GO:0006814">
    <property type="term" value="P:sodium ion transport"/>
    <property type="evidence" value="ECO:0007669"/>
    <property type="project" value="UniProtKB-KW"/>
</dbReference>
<evidence type="ECO:0000256" key="11">
    <source>
        <dbReference type="ARBA" id="ARBA00023180"/>
    </source>
</evidence>
<dbReference type="InterPro" id="IPR051163">
    <property type="entry name" value="Sodium:Solute_Symporter_SSF"/>
</dbReference>
<comment type="similarity">
    <text evidence="2 14">Belongs to the sodium:solute symporter (SSF) (TC 2.A.21) family.</text>
</comment>
<feature type="signal peptide" evidence="16">
    <location>
        <begin position="1"/>
        <end position="18"/>
    </location>
</feature>
<keyword evidence="12" id="KW-0739">Sodium transport</keyword>
<comment type="catalytic activity">
    <reaction evidence="13">
        <text>iodide(out) + 2 Na(+)(out) = iodide(in) + 2 Na(+)(in)</text>
        <dbReference type="Rhea" id="RHEA:71207"/>
        <dbReference type="ChEBI" id="CHEBI:16382"/>
        <dbReference type="ChEBI" id="CHEBI:29101"/>
    </reaction>
</comment>
<dbReference type="PANTHER" id="PTHR42985:SF40">
    <property type="entry name" value="LD47995P-RELATED"/>
    <property type="match status" value="1"/>
</dbReference>
<dbReference type="GO" id="GO:0015075">
    <property type="term" value="F:monoatomic ion transmembrane transporter activity"/>
    <property type="evidence" value="ECO:0007669"/>
    <property type="project" value="UniProtKB-ARBA"/>
</dbReference>
<dbReference type="CDD" id="cd11495">
    <property type="entry name" value="SLC5sbd_NIS-like_u3"/>
    <property type="match status" value="1"/>
</dbReference>
<evidence type="ECO:0000256" key="5">
    <source>
        <dbReference type="ARBA" id="ARBA00022692"/>
    </source>
</evidence>
<feature type="transmembrane region" description="Helical" evidence="15">
    <location>
        <begin position="731"/>
        <end position="752"/>
    </location>
</feature>
<feature type="transmembrane region" description="Helical" evidence="15">
    <location>
        <begin position="426"/>
        <end position="448"/>
    </location>
</feature>
<dbReference type="GO" id="GO:0005886">
    <property type="term" value="C:plasma membrane"/>
    <property type="evidence" value="ECO:0007669"/>
    <property type="project" value="UniProtKB-SubCell"/>
</dbReference>
<comment type="subcellular location">
    <subcellularLocation>
        <location evidence="1">Cell membrane</location>
        <topology evidence="1">Multi-pass membrane protein</topology>
    </subcellularLocation>
</comment>
<feature type="chain" id="PRO_5032966849" evidence="16">
    <location>
        <begin position="19"/>
        <end position="779"/>
    </location>
</feature>
<keyword evidence="5 15" id="KW-0812">Transmembrane</keyword>
<evidence type="ECO:0000256" key="12">
    <source>
        <dbReference type="ARBA" id="ARBA00023201"/>
    </source>
</evidence>
<protein>
    <submittedName>
        <fullName evidence="17">SSS family transporter</fullName>
    </submittedName>
</protein>
<keyword evidence="16" id="KW-0732">Signal</keyword>
<feature type="transmembrane region" description="Helical" evidence="15">
    <location>
        <begin position="601"/>
        <end position="630"/>
    </location>
</feature>
<evidence type="ECO:0000313" key="18">
    <source>
        <dbReference type="Proteomes" id="UP000529795"/>
    </source>
</evidence>
<dbReference type="Proteomes" id="UP000529795">
    <property type="component" value="Unassembled WGS sequence"/>
</dbReference>
<dbReference type="PROSITE" id="PS50283">
    <property type="entry name" value="NA_SOLUT_SYMP_3"/>
    <property type="match status" value="1"/>
</dbReference>
<evidence type="ECO:0000256" key="16">
    <source>
        <dbReference type="SAM" id="SignalP"/>
    </source>
</evidence>
<dbReference type="InterPro" id="IPR038377">
    <property type="entry name" value="Na/Glc_symporter_sf"/>
</dbReference>
<evidence type="ECO:0000256" key="7">
    <source>
        <dbReference type="ARBA" id="ARBA00022989"/>
    </source>
</evidence>
<name>A0A840FIM2_9SPHN</name>
<keyword evidence="8" id="KW-0915">Sodium</keyword>
<organism evidence="17 18">
    <name type="scientific">Sphingomonas jinjuensis</name>
    <dbReference type="NCBI Taxonomy" id="535907"/>
    <lineage>
        <taxon>Bacteria</taxon>
        <taxon>Pseudomonadati</taxon>
        <taxon>Pseudomonadota</taxon>
        <taxon>Alphaproteobacteria</taxon>
        <taxon>Sphingomonadales</taxon>
        <taxon>Sphingomonadaceae</taxon>
        <taxon>Sphingomonas</taxon>
    </lineage>
</organism>
<feature type="transmembrane region" description="Helical" evidence="15">
    <location>
        <begin position="545"/>
        <end position="572"/>
    </location>
</feature>
<evidence type="ECO:0000256" key="6">
    <source>
        <dbReference type="ARBA" id="ARBA00022847"/>
    </source>
</evidence>
<dbReference type="GO" id="GO:0015293">
    <property type="term" value="F:symporter activity"/>
    <property type="evidence" value="ECO:0007669"/>
    <property type="project" value="UniProtKB-KW"/>
</dbReference>
<dbReference type="PANTHER" id="PTHR42985">
    <property type="entry name" value="SODIUM-COUPLED MONOCARBOXYLATE TRANSPORTER"/>
    <property type="match status" value="1"/>
</dbReference>
<keyword evidence="7 15" id="KW-1133">Transmembrane helix</keyword>
<comment type="caution">
    <text evidence="17">The sequence shown here is derived from an EMBL/GenBank/DDBJ whole genome shotgun (WGS) entry which is preliminary data.</text>
</comment>
<dbReference type="AlphaFoldDB" id="A0A840FIM2"/>
<feature type="transmembrane region" description="Helical" evidence="15">
    <location>
        <begin position="651"/>
        <end position="670"/>
    </location>
</feature>
<dbReference type="InterPro" id="IPR018212">
    <property type="entry name" value="Na/solute_symporter_CS"/>
</dbReference>
<keyword evidence="4" id="KW-1003">Cell membrane</keyword>
<evidence type="ECO:0000256" key="8">
    <source>
        <dbReference type="ARBA" id="ARBA00023053"/>
    </source>
</evidence>
<evidence type="ECO:0000256" key="9">
    <source>
        <dbReference type="ARBA" id="ARBA00023065"/>
    </source>
</evidence>
<keyword evidence="11" id="KW-0325">Glycoprotein</keyword>
<dbReference type="NCBIfam" id="TIGR00813">
    <property type="entry name" value="sss"/>
    <property type="match status" value="1"/>
</dbReference>
<dbReference type="EMBL" id="JACIEV010000013">
    <property type="protein sequence ID" value="MBB4155534.1"/>
    <property type="molecule type" value="Genomic_DNA"/>
</dbReference>
<proteinExistence type="inferred from homology"/>
<evidence type="ECO:0000256" key="14">
    <source>
        <dbReference type="RuleBase" id="RU362091"/>
    </source>
</evidence>
<evidence type="ECO:0000256" key="10">
    <source>
        <dbReference type="ARBA" id="ARBA00023136"/>
    </source>
</evidence>
<gene>
    <name evidence="17" type="ORF">GGQ80_003459</name>
</gene>
<keyword evidence="18" id="KW-1185">Reference proteome</keyword>
<keyword evidence="9" id="KW-0406">Ion transport</keyword>